<evidence type="ECO:0000256" key="1">
    <source>
        <dbReference type="SAM" id="Phobius"/>
    </source>
</evidence>
<reference evidence="3" key="1">
    <citation type="journal article" date="2019" name="Int. J. Syst. Evol. Microbiol.">
        <title>The Global Catalogue of Microorganisms (GCM) 10K type strain sequencing project: providing services to taxonomists for standard genome sequencing and annotation.</title>
        <authorList>
            <consortium name="The Broad Institute Genomics Platform"/>
            <consortium name="The Broad Institute Genome Sequencing Center for Infectious Disease"/>
            <person name="Wu L."/>
            <person name="Ma J."/>
        </authorList>
    </citation>
    <scope>NUCLEOTIDE SEQUENCE [LARGE SCALE GENOMIC DNA]</scope>
    <source>
        <strain evidence="3">JCM 17085</strain>
    </source>
</reference>
<dbReference type="EMBL" id="BAABCV010000005">
    <property type="protein sequence ID" value="GAA4095236.1"/>
    <property type="molecule type" value="Genomic_DNA"/>
</dbReference>
<keyword evidence="1" id="KW-1133">Transmembrane helix</keyword>
<evidence type="ECO:0000313" key="2">
    <source>
        <dbReference type="EMBL" id="GAA4095236.1"/>
    </source>
</evidence>
<dbReference type="Proteomes" id="UP001500841">
    <property type="component" value="Unassembled WGS sequence"/>
</dbReference>
<feature type="transmembrane region" description="Helical" evidence="1">
    <location>
        <begin position="67"/>
        <end position="85"/>
    </location>
</feature>
<feature type="transmembrane region" description="Helical" evidence="1">
    <location>
        <begin position="92"/>
        <end position="116"/>
    </location>
</feature>
<dbReference type="RefSeq" id="WP_345103066.1">
    <property type="nucleotide sequence ID" value="NZ_BAABCV010000005.1"/>
</dbReference>
<keyword evidence="1" id="KW-0472">Membrane</keyword>
<feature type="transmembrane region" description="Helical" evidence="1">
    <location>
        <begin position="40"/>
        <end position="61"/>
    </location>
</feature>
<gene>
    <name evidence="2" type="ORF">GCM10022392_17780</name>
</gene>
<keyword evidence="3" id="KW-1185">Reference proteome</keyword>
<evidence type="ECO:0000313" key="3">
    <source>
        <dbReference type="Proteomes" id="UP001500841"/>
    </source>
</evidence>
<comment type="caution">
    <text evidence="2">The sequence shown here is derived from an EMBL/GenBank/DDBJ whole genome shotgun (WGS) entry which is preliminary data.</text>
</comment>
<sequence>MNTIELQPTLDNANVEAIGKSYSILKKLNAFIENQKDKRLAWFMIGLLAQAVLILPIPAALIYYYDASVFVLAITLVLFFANIIAGMGGSKIGILILLLTLNIIVHLVMICGYILFK</sequence>
<accession>A0ABP7WRU1</accession>
<keyword evidence="1" id="KW-0812">Transmembrane</keyword>
<protein>
    <submittedName>
        <fullName evidence="2">Uncharacterized protein</fullName>
    </submittedName>
</protein>
<organism evidence="2 3">
    <name type="scientific">Mucilaginibacter panaciglaebae</name>
    <dbReference type="NCBI Taxonomy" id="502331"/>
    <lineage>
        <taxon>Bacteria</taxon>
        <taxon>Pseudomonadati</taxon>
        <taxon>Bacteroidota</taxon>
        <taxon>Sphingobacteriia</taxon>
        <taxon>Sphingobacteriales</taxon>
        <taxon>Sphingobacteriaceae</taxon>
        <taxon>Mucilaginibacter</taxon>
    </lineage>
</organism>
<proteinExistence type="predicted"/>
<name>A0ABP7WRU1_9SPHI</name>